<dbReference type="PANTHER" id="PTHR44145">
    <property type="entry name" value="DNAJ HOMOLOG SUBFAMILY A MEMBER 3, MITOCHONDRIAL"/>
    <property type="match status" value="1"/>
</dbReference>
<sequence length="201" mass="22886">MFPRPVRVTLRRPPPWIAKRSTASTTTNPYPFPSHRNPTPHQIFHLPKNASENDIKERYYDLVRVYHPDKAGSDVSSEIAHARFQSITKAYDALRRRAPLTTSGSSSPSQDTRYPTAAAWRARSRQQELYAGKDERWKDRVILFGVVATVVTVVAQVFSMRRQALAEAVARNRDPDPLRKKRTPVAVSSLDPQDPDRRLGE</sequence>
<dbReference type="PROSITE" id="PS50076">
    <property type="entry name" value="DNAJ_2"/>
    <property type="match status" value="1"/>
</dbReference>
<evidence type="ECO:0000313" key="6">
    <source>
        <dbReference type="Proteomes" id="UP001063166"/>
    </source>
</evidence>
<organism evidence="5 6">
    <name type="scientific">Lyophyllum shimeji</name>
    <name type="common">Hon-shimeji</name>
    <name type="synonym">Tricholoma shimeji</name>
    <dbReference type="NCBI Taxonomy" id="47721"/>
    <lineage>
        <taxon>Eukaryota</taxon>
        <taxon>Fungi</taxon>
        <taxon>Dikarya</taxon>
        <taxon>Basidiomycota</taxon>
        <taxon>Agaricomycotina</taxon>
        <taxon>Agaricomycetes</taxon>
        <taxon>Agaricomycetidae</taxon>
        <taxon>Agaricales</taxon>
        <taxon>Tricholomatineae</taxon>
        <taxon>Lyophyllaceae</taxon>
        <taxon>Lyophyllum</taxon>
    </lineage>
</organism>
<dbReference type="Proteomes" id="UP001063166">
    <property type="component" value="Unassembled WGS sequence"/>
</dbReference>
<evidence type="ECO:0000256" key="1">
    <source>
        <dbReference type="ARBA" id="ARBA00023186"/>
    </source>
</evidence>
<evidence type="ECO:0000256" key="3">
    <source>
        <dbReference type="SAM" id="Phobius"/>
    </source>
</evidence>
<dbReference type="SUPFAM" id="SSF46565">
    <property type="entry name" value="Chaperone J-domain"/>
    <property type="match status" value="1"/>
</dbReference>
<dbReference type="CDD" id="cd06257">
    <property type="entry name" value="DnaJ"/>
    <property type="match status" value="1"/>
</dbReference>
<dbReference type="EMBL" id="BRPK01000004">
    <property type="protein sequence ID" value="GLB37154.1"/>
    <property type="molecule type" value="Genomic_DNA"/>
</dbReference>
<keyword evidence="1" id="KW-0143">Chaperone</keyword>
<comment type="caution">
    <text evidence="5">The sequence shown here is derived from an EMBL/GenBank/DDBJ whole genome shotgun (WGS) entry which is preliminary data.</text>
</comment>
<feature type="region of interest" description="Disordered" evidence="2">
    <location>
        <begin position="169"/>
        <end position="201"/>
    </location>
</feature>
<name>A0A9P3PKK4_LYOSH</name>
<evidence type="ECO:0000259" key="4">
    <source>
        <dbReference type="PROSITE" id="PS50076"/>
    </source>
</evidence>
<keyword evidence="3" id="KW-0812">Transmembrane</keyword>
<keyword evidence="3" id="KW-0472">Membrane</keyword>
<keyword evidence="3" id="KW-1133">Transmembrane helix</keyword>
<dbReference type="Gene3D" id="1.10.287.110">
    <property type="entry name" value="DnaJ domain"/>
    <property type="match status" value="1"/>
</dbReference>
<evidence type="ECO:0000256" key="2">
    <source>
        <dbReference type="SAM" id="MobiDB-lite"/>
    </source>
</evidence>
<feature type="domain" description="J" evidence="4">
    <location>
        <begin position="39"/>
        <end position="99"/>
    </location>
</feature>
<keyword evidence="6" id="KW-1185">Reference proteome</keyword>
<dbReference type="OrthoDB" id="445556at2759"/>
<feature type="transmembrane region" description="Helical" evidence="3">
    <location>
        <begin position="141"/>
        <end position="158"/>
    </location>
</feature>
<proteinExistence type="predicted"/>
<dbReference type="AlphaFoldDB" id="A0A9P3PKK4"/>
<dbReference type="PANTHER" id="PTHR44145:SF3">
    <property type="entry name" value="DNAJ HOMOLOG SUBFAMILY A MEMBER 3, MITOCHONDRIAL"/>
    <property type="match status" value="1"/>
</dbReference>
<dbReference type="SMART" id="SM00271">
    <property type="entry name" value="DnaJ"/>
    <property type="match status" value="1"/>
</dbReference>
<accession>A0A9P3PKK4</accession>
<dbReference type="InterPro" id="IPR036869">
    <property type="entry name" value="J_dom_sf"/>
</dbReference>
<dbReference type="Pfam" id="PF00226">
    <property type="entry name" value="DnaJ"/>
    <property type="match status" value="1"/>
</dbReference>
<protein>
    <submittedName>
        <fullName evidence="5">DnaJ molecular chaperone homology domain</fullName>
    </submittedName>
</protein>
<evidence type="ECO:0000313" key="5">
    <source>
        <dbReference type="EMBL" id="GLB37154.1"/>
    </source>
</evidence>
<dbReference type="InterPro" id="IPR051938">
    <property type="entry name" value="Apopto_cytoskel_mod"/>
</dbReference>
<dbReference type="InterPro" id="IPR001623">
    <property type="entry name" value="DnaJ_domain"/>
</dbReference>
<dbReference type="PRINTS" id="PR00625">
    <property type="entry name" value="JDOMAIN"/>
</dbReference>
<reference evidence="5" key="1">
    <citation type="submission" date="2022-07" db="EMBL/GenBank/DDBJ databases">
        <title>The genome of Lyophyllum shimeji provides insight into the initial evolution of ectomycorrhizal fungal genome.</title>
        <authorList>
            <person name="Kobayashi Y."/>
            <person name="Shibata T."/>
            <person name="Hirakawa H."/>
            <person name="Shigenobu S."/>
            <person name="Nishiyama T."/>
            <person name="Yamada A."/>
            <person name="Hasebe M."/>
            <person name="Kawaguchi M."/>
        </authorList>
    </citation>
    <scope>NUCLEOTIDE SEQUENCE</scope>
    <source>
        <strain evidence="5">AT787</strain>
    </source>
</reference>
<gene>
    <name evidence="5" type="ORF">LshimejAT787_0402050</name>
</gene>